<sequence length="363" mass="40601">MNQEVFRELVSASRTEQADHRQRYDEDFGQGKTQKDLQLAEPNADGRALSFMPRQVGKDDARETHSRFGYMDRAEMRRRGLEVPVEASIPAINQSQRHETALEAHADAEHADDSDVSISETELEAALQVGRAQKQSNAVQDPIEHRNAFRPVIAPDAKPEIIYVNGKRMRKKKKQAPMNLKNQTTDRSFVPESERVLSPGVSRSNEREKETESGARTVNESQQHKTSSAPSFVPRVEEDADDIFADAGQWQGLSDEEVSQTQKSRQSRSGDWFASEPNAKEIQAEDEARTTQPSASPPSHSSSKESEDESVPTRLQGLESSALPTEMSRWLLDRNDSLPSNTTSAPARKRKRSKKGRGEPNSP</sequence>
<reference evidence="2 3" key="1">
    <citation type="submission" date="2023-03" db="EMBL/GenBank/DDBJ databases">
        <title>Mating type loci evolution in Malassezia.</title>
        <authorList>
            <person name="Coelho M.A."/>
        </authorList>
    </citation>
    <scope>NUCLEOTIDE SEQUENCE [LARGE SCALE GENOMIC DNA]</scope>
    <source>
        <strain evidence="2 3">CBS 9725</strain>
    </source>
</reference>
<feature type="compositionally biased region" description="Polar residues" evidence="1">
    <location>
        <begin position="259"/>
        <end position="269"/>
    </location>
</feature>
<dbReference type="Proteomes" id="UP001219567">
    <property type="component" value="Chromosome 3"/>
</dbReference>
<keyword evidence="3" id="KW-1185">Reference proteome</keyword>
<accession>A0AAJ5YS89</accession>
<feature type="region of interest" description="Disordered" evidence="1">
    <location>
        <begin position="1"/>
        <end position="35"/>
    </location>
</feature>
<gene>
    <name evidence="2" type="ORF">MYAM1_002483</name>
</gene>
<feature type="compositionally biased region" description="Basic and acidic residues" evidence="1">
    <location>
        <begin position="204"/>
        <end position="213"/>
    </location>
</feature>
<name>A0AAJ5YS89_9BASI</name>
<dbReference type="AlphaFoldDB" id="A0AAJ5YS89"/>
<dbReference type="EMBL" id="CP119945">
    <property type="protein sequence ID" value="WFC99738.1"/>
    <property type="molecule type" value="Genomic_DNA"/>
</dbReference>
<proteinExistence type="predicted"/>
<evidence type="ECO:0000313" key="3">
    <source>
        <dbReference type="Proteomes" id="UP001219567"/>
    </source>
</evidence>
<organism evidence="2 3">
    <name type="scientific">Malassezia yamatoensis</name>
    <dbReference type="NCBI Taxonomy" id="253288"/>
    <lineage>
        <taxon>Eukaryota</taxon>
        <taxon>Fungi</taxon>
        <taxon>Dikarya</taxon>
        <taxon>Basidiomycota</taxon>
        <taxon>Ustilaginomycotina</taxon>
        <taxon>Malasseziomycetes</taxon>
        <taxon>Malasseziales</taxon>
        <taxon>Malasseziaceae</taxon>
        <taxon>Malassezia</taxon>
    </lineage>
</organism>
<evidence type="ECO:0000256" key="1">
    <source>
        <dbReference type="SAM" id="MobiDB-lite"/>
    </source>
</evidence>
<feature type="compositionally biased region" description="Basic and acidic residues" evidence="1">
    <location>
        <begin position="16"/>
        <end position="26"/>
    </location>
</feature>
<feature type="region of interest" description="Disordered" evidence="1">
    <location>
        <begin position="167"/>
        <end position="363"/>
    </location>
</feature>
<feature type="compositionally biased region" description="Basic and acidic residues" evidence="1">
    <location>
        <begin position="278"/>
        <end position="289"/>
    </location>
</feature>
<evidence type="ECO:0000313" key="2">
    <source>
        <dbReference type="EMBL" id="WFC99738.1"/>
    </source>
</evidence>
<protein>
    <submittedName>
        <fullName evidence="2">Uncharacterized protein</fullName>
    </submittedName>
</protein>
<feature type="compositionally biased region" description="Polar residues" evidence="1">
    <location>
        <begin position="214"/>
        <end position="230"/>
    </location>
</feature>